<dbReference type="EMBL" id="JASBWU010000017">
    <property type="protein sequence ID" value="KAJ9115041.1"/>
    <property type="molecule type" value="Genomic_DNA"/>
</dbReference>
<evidence type="ECO:0000313" key="1">
    <source>
        <dbReference type="EMBL" id="KAJ9115041.1"/>
    </source>
</evidence>
<proteinExistence type="predicted"/>
<accession>A0ACC2WUD7</accession>
<keyword evidence="2" id="KW-1185">Reference proteome</keyword>
<gene>
    <name evidence="1" type="ORF">QFC22_005369</name>
</gene>
<comment type="caution">
    <text evidence="1">The sequence shown here is derived from an EMBL/GenBank/DDBJ whole genome shotgun (WGS) entry which is preliminary data.</text>
</comment>
<protein>
    <submittedName>
        <fullName evidence="1">Uncharacterized protein</fullName>
    </submittedName>
</protein>
<sequence>MPPRKSTATVGETPSELTSSASGASKPRQSLKRKSTASPPTTALEQAETLLPGSCTPGYVPPSLVPLVSGDNLEDGGRRRRSGKVAVDGFVSPAAAGGEKLDEEEKAALLVEILGFQPTELLQDITESARQQVDKTVLTIENWLSKVVRLSAASAGTAVAAPKGKGKGKSTTAQVAGEEEMMLEVDQGLHGLETLLNDHMDTALDKLTSWALRNTFEIPDELRLTLPWHEELDFDRGAYVAGLPEGEIAVQQNIEELREQVENMKKLNHGLTLADRTVGKKVKALQRQKEAIGFITTLAKDAGITSLPDTAREVTSQMDTLYNTLSKEFETVVPLPSYPPNQSDPFSTSSSAAAGGGASGAFTREWEFGRAAYLSWAVSRARALVNEPGKHGADGGAAAMDVDQDDVPPAATSTIPGMADRDGEQKRLEELLAVTRGVSGGAGGTSSTTGTTTGPADGVKGMGWALHGLLKSDAGAGGESGSG</sequence>
<evidence type="ECO:0000313" key="2">
    <source>
        <dbReference type="Proteomes" id="UP001243375"/>
    </source>
</evidence>
<name>A0ACC2WUD7_9TREE</name>
<dbReference type="Proteomes" id="UP001243375">
    <property type="component" value="Unassembled WGS sequence"/>
</dbReference>
<reference evidence="1" key="1">
    <citation type="submission" date="2023-04" db="EMBL/GenBank/DDBJ databases">
        <title>Draft Genome sequencing of Naganishia species isolated from polar environments using Oxford Nanopore Technology.</title>
        <authorList>
            <person name="Leo P."/>
            <person name="Venkateswaran K."/>
        </authorList>
    </citation>
    <scope>NUCLEOTIDE SEQUENCE</scope>
    <source>
        <strain evidence="1">MNA-CCFEE 5425</strain>
    </source>
</reference>
<organism evidence="1 2">
    <name type="scientific">Naganishia vaughanmartiniae</name>
    <dbReference type="NCBI Taxonomy" id="1424756"/>
    <lineage>
        <taxon>Eukaryota</taxon>
        <taxon>Fungi</taxon>
        <taxon>Dikarya</taxon>
        <taxon>Basidiomycota</taxon>
        <taxon>Agaricomycotina</taxon>
        <taxon>Tremellomycetes</taxon>
        <taxon>Filobasidiales</taxon>
        <taxon>Filobasidiaceae</taxon>
        <taxon>Naganishia</taxon>
    </lineage>
</organism>